<protein>
    <recommendedName>
        <fullName evidence="4">homocysteine desulfhydrase</fullName>
        <ecNumber evidence="4">4.4.1.2</ecNumber>
    </recommendedName>
    <alternativeName>
        <fullName evidence="5">Homocysteine desulfhydrase</fullName>
    </alternativeName>
</protein>
<keyword evidence="3 8" id="KW-0663">Pyridoxal phosphate</keyword>
<reference evidence="11" key="1">
    <citation type="submission" date="2018-08" db="EMBL/GenBank/DDBJ databases">
        <title>Sequencing the genomes of 1000 actinobacteria strains.</title>
        <authorList>
            <person name="Klenk H.-P."/>
        </authorList>
    </citation>
    <scope>NUCLEOTIDE SEQUENCE [LARGE SCALE GENOMIC DNA]</scope>
    <source>
        <strain evidence="11">DSM 43927</strain>
    </source>
</reference>
<dbReference type="Pfam" id="PF01053">
    <property type="entry name" value="Cys_Met_Meta_PP"/>
    <property type="match status" value="1"/>
</dbReference>
<evidence type="ECO:0000256" key="5">
    <source>
        <dbReference type="ARBA" id="ARBA00047199"/>
    </source>
</evidence>
<evidence type="ECO:0000256" key="8">
    <source>
        <dbReference type="PIRSR" id="PIRSR001434-2"/>
    </source>
</evidence>
<dbReference type="InterPro" id="IPR054542">
    <property type="entry name" value="Cys_met_metab_PP"/>
</dbReference>
<comment type="cofactor">
    <cofactor evidence="1 9">
        <name>pyridoxal 5'-phosphate</name>
        <dbReference type="ChEBI" id="CHEBI:597326"/>
    </cofactor>
</comment>
<dbReference type="Gene3D" id="3.90.1150.10">
    <property type="entry name" value="Aspartate Aminotransferase, domain 1"/>
    <property type="match status" value="1"/>
</dbReference>
<dbReference type="Gene3D" id="3.40.640.10">
    <property type="entry name" value="Type I PLP-dependent aspartate aminotransferase-like (Major domain)"/>
    <property type="match status" value="1"/>
</dbReference>
<dbReference type="GO" id="GO:0047982">
    <property type="term" value="F:homocysteine desulfhydrase activity"/>
    <property type="evidence" value="ECO:0007669"/>
    <property type="project" value="UniProtKB-EC"/>
</dbReference>
<evidence type="ECO:0000313" key="12">
    <source>
        <dbReference type="Proteomes" id="UP000256661"/>
    </source>
</evidence>
<evidence type="ECO:0000256" key="6">
    <source>
        <dbReference type="ARBA" id="ARBA00048780"/>
    </source>
</evidence>
<comment type="catalytic activity">
    <reaction evidence="7">
        <text>L-methionine + H2O = methanethiol + 2-oxobutanoate + NH4(+)</text>
        <dbReference type="Rhea" id="RHEA:23800"/>
        <dbReference type="ChEBI" id="CHEBI:15377"/>
        <dbReference type="ChEBI" id="CHEBI:16007"/>
        <dbReference type="ChEBI" id="CHEBI:16763"/>
        <dbReference type="ChEBI" id="CHEBI:28938"/>
        <dbReference type="ChEBI" id="CHEBI:57844"/>
        <dbReference type="EC" id="4.4.1.11"/>
    </reaction>
    <physiologicalReaction direction="left-to-right" evidence="7">
        <dbReference type="Rhea" id="RHEA:23801"/>
    </physiologicalReaction>
</comment>
<dbReference type="PANTHER" id="PTHR11808:SF85">
    <property type="entry name" value="CYSTATHIONINE GAMMA-LYASE-RELATED"/>
    <property type="match status" value="1"/>
</dbReference>
<dbReference type="GO" id="GO:0019343">
    <property type="term" value="P:cysteine biosynthetic process via cystathionine"/>
    <property type="evidence" value="ECO:0007669"/>
    <property type="project" value="TreeGrafter"/>
</dbReference>
<evidence type="ECO:0000256" key="1">
    <source>
        <dbReference type="ARBA" id="ARBA00001933"/>
    </source>
</evidence>
<dbReference type="PIRSF" id="PIRSF001434">
    <property type="entry name" value="CGS"/>
    <property type="match status" value="1"/>
</dbReference>
<evidence type="ECO:0000313" key="11">
    <source>
        <dbReference type="EMBL" id="REE98683.1"/>
    </source>
</evidence>
<dbReference type="GO" id="GO:0030170">
    <property type="term" value="F:pyridoxal phosphate binding"/>
    <property type="evidence" value="ECO:0007669"/>
    <property type="project" value="InterPro"/>
</dbReference>
<keyword evidence="12" id="KW-1185">Reference proteome</keyword>
<dbReference type="OrthoDB" id="9780685at2"/>
<dbReference type="InterPro" id="IPR015421">
    <property type="entry name" value="PyrdxlP-dep_Trfase_major"/>
</dbReference>
<evidence type="ECO:0000256" key="9">
    <source>
        <dbReference type="RuleBase" id="RU362118"/>
    </source>
</evidence>
<comment type="caution">
    <text evidence="11">The sequence shown here is derived from an EMBL/GenBank/DDBJ whole genome shotgun (WGS) entry which is preliminary data.</text>
</comment>
<evidence type="ECO:0000256" key="4">
    <source>
        <dbReference type="ARBA" id="ARBA00047175"/>
    </source>
</evidence>
<dbReference type="CDD" id="cd00614">
    <property type="entry name" value="CGS_like"/>
    <property type="match status" value="1"/>
</dbReference>
<gene>
    <name evidence="11" type="ORF">DFJ69_4176</name>
</gene>
<dbReference type="AlphaFoldDB" id="A0A3D9SXA6"/>
<dbReference type="GO" id="GO:0004123">
    <property type="term" value="F:cystathionine gamma-lyase activity"/>
    <property type="evidence" value="ECO:0007669"/>
    <property type="project" value="TreeGrafter"/>
</dbReference>
<evidence type="ECO:0000256" key="10">
    <source>
        <dbReference type="SAM" id="MobiDB-lite"/>
    </source>
</evidence>
<sequence length="407" mass="42685">MDELHPQTRAAHPPVIRPVGSRPLTTPIYQGHLFSFEDAETMAAAFEGPPRAVDGEDGGHGAFFYSRLGNPTVRSFEEAVNTLEGGAGALATGSGMGAVNAVLMGLLRTGDHVIAQSSLYGGTYVLLHDLAERWGVAVTHVSGDDPEEVRAAVRPTTRLLYLETITNPTTRVVDLPVLAATAREAGVLTVVDNTFATPVLCRPLEHGADIVLHSATKYLGGHSDVLAGVVVTADPAVHDRIWRHAVELGASVDAMTAWLAVRGMATLPLRVARQSENALALARRLAEHPAVERVHYPGLADHPDHDTARRLLDGGFGGVLSVDLVGGRKAGELFVEGLRLIPLAPSLGGVKSVVLHPAGTSHRGLSDEALIAAGIGEGTVRLALGIEHVDDLWADLERALAVVGGGG</sequence>
<dbReference type="SUPFAM" id="SSF53383">
    <property type="entry name" value="PLP-dependent transferases"/>
    <property type="match status" value="1"/>
</dbReference>
<organism evidence="11 12">
    <name type="scientific">Thermomonospora umbrina</name>
    <dbReference type="NCBI Taxonomy" id="111806"/>
    <lineage>
        <taxon>Bacteria</taxon>
        <taxon>Bacillati</taxon>
        <taxon>Actinomycetota</taxon>
        <taxon>Actinomycetes</taxon>
        <taxon>Streptosporangiales</taxon>
        <taxon>Thermomonosporaceae</taxon>
        <taxon>Thermomonospora</taxon>
    </lineage>
</organism>
<dbReference type="EMBL" id="QTTT01000001">
    <property type="protein sequence ID" value="REE98683.1"/>
    <property type="molecule type" value="Genomic_DNA"/>
</dbReference>
<dbReference type="GO" id="GO:0018826">
    <property type="term" value="F:methionine gamma-lyase activity"/>
    <property type="evidence" value="ECO:0007669"/>
    <property type="project" value="UniProtKB-EC"/>
</dbReference>
<evidence type="ECO:0000256" key="3">
    <source>
        <dbReference type="ARBA" id="ARBA00022898"/>
    </source>
</evidence>
<comment type="catalytic activity">
    <reaction evidence="6">
        <text>L-homocysteine + H2O = 2-oxobutanoate + hydrogen sulfide + NH4(+) + H(+)</text>
        <dbReference type="Rhea" id="RHEA:14501"/>
        <dbReference type="ChEBI" id="CHEBI:15377"/>
        <dbReference type="ChEBI" id="CHEBI:15378"/>
        <dbReference type="ChEBI" id="CHEBI:16763"/>
        <dbReference type="ChEBI" id="CHEBI:28938"/>
        <dbReference type="ChEBI" id="CHEBI:29919"/>
        <dbReference type="ChEBI" id="CHEBI:58199"/>
        <dbReference type="EC" id="4.4.1.2"/>
    </reaction>
    <physiologicalReaction direction="left-to-right" evidence="6">
        <dbReference type="Rhea" id="RHEA:14502"/>
    </physiologicalReaction>
</comment>
<dbReference type="Proteomes" id="UP000256661">
    <property type="component" value="Unassembled WGS sequence"/>
</dbReference>
<dbReference type="GO" id="GO:0005737">
    <property type="term" value="C:cytoplasm"/>
    <property type="evidence" value="ECO:0007669"/>
    <property type="project" value="TreeGrafter"/>
</dbReference>
<comment type="similarity">
    <text evidence="2 9">Belongs to the trans-sulfuration enzymes family.</text>
</comment>
<accession>A0A3D9SXA6</accession>
<name>A0A3D9SXA6_9ACTN</name>
<dbReference type="InterPro" id="IPR015422">
    <property type="entry name" value="PyrdxlP-dep_Trfase_small"/>
</dbReference>
<proteinExistence type="inferred from homology"/>
<feature type="region of interest" description="Disordered" evidence="10">
    <location>
        <begin position="1"/>
        <end position="23"/>
    </location>
</feature>
<dbReference type="GO" id="GO:0019346">
    <property type="term" value="P:transsulfuration"/>
    <property type="evidence" value="ECO:0007669"/>
    <property type="project" value="InterPro"/>
</dbReference>
<dbReference type="RefSeq" id="WP_116024109.1">
    <property type="nucleotide sequence ID" value="NZ_QTTT01000001.1"/>
</dbReference>
<dbReference type="PANTHER" id="PTHR11808">
    <property type="entry name" value="TRANS-SULFURATION ENZYME FAMILY MEMBER"/>
    <property type="match status" value="1"/>
</dbReference>
<dbReference type="PROSITE" id="PS00868">
    <property type="entry name" value="CYS_MET_METAB_PP"/>
    <property type="match status" value="1"/>
</dbReference>
<evidence type="ECO:0000256" key="2">
    <source>
        <dbReference type="ARBA" id="ARBA00009077"/>
    </source>
</evidence>
<dbReference type="InterPro" id="IPR000277">
    <property type="entry name" value="Cys/Met-Metab_PyrdxlP-dep_enz"/>
</dbReference>
<feature type="modified residue" description="N6-(pyridoxal phosphate)lysine" evidence="8">
    <location>
        <position position="217"/>
    </location>
</feature>
<evidence type="ECO:0000256" key="7">
    <source>
        <dbReference type="ARBA" id="ARBA00052699"/>
    </source>
</evidence>
<dbReference type="InterPro" id="IPR015424">
    <property type="entry name" value="PyrdxlP-dep_Trfase"/>
</dbReference>
<dbReference type="EC" id="4.4.1.2" evidence="4"/>
<keyword evidence="11" id="KW-0456">Lyase</keyword>
<dbReference type="FunFam" id="3.40.640.10:FF:000046">
    <property type="entry name" value="Cystathionine gamma-lyase"/>
    <property type="match status" value="1"/>
</dbReference>